<comment type="caution">
    <text evidence="2">The sequence shown here is derived from an EMBL/GenBank/DDBJ whole genome shotgun (WGS) entry which is preliminary data.</text>
</comment>
<feature type="region of interest" description="Disordered" evidence="1">
    <location>
        <begin position="79"/>
        <end position="164"/>
    </location>
</feature>
<feature type="compositionally biased region" description="Polar residues" evidence="1">
    <location>
        <begin position="115"/>
        <end position="131"/>
    </location>
</feature>
<evidence type="ECO:0000313" key="2">
    <source>
        <dbReference type="EMBL" id="CAA7014423.1"/>
    </source>
</evidence>
<dbReference type="Proteomes" id="UP000467841">
    <property type="component" value="Unassembled WGS sequence"/>
</dbReference>
<accession>A0A6D2HJK9</accession>
<reference evidence="2" key="1">
    <citation type="submission" date="2020-01" db="EMBL/GenBank/DDBJ databases">
        <authorList>
            <person name="Mishra B."/>
        </authorList>
    </citation>
    <scope>NUCLEOTIDE SEQUENCE [LARGE SCALE GENOMIC DNA]</scope>
</reference>
<dbReference type="AlphaFoldDB" id="A0A6D2HJK9"/>
<protein>
    <submittedName>
        <fullName evidence="2">Uncharacterized protein</fullName>
    </submittedName>
</protein>
<gene>
    <name evidence="2" type="ORF">MERR_LOCUS1657</name>
</gene>
<sequence length="164" mass="18165">MSRVYTSRHVVFLEYVYLFSSTNPIRSVYLSEINFSDEAPADSVVFSPICLSQQPPLQILPDSLIHIVLEETQVPPLTEVQSNSQAQETAQITTPNFPAQETTQITTTNHKTQQPNSVNHDSVPSSSTPRFSPTEIKPPHNTIVVRPAPPHGVQASDDTHVSQH</sequence>
<proteinExistence type="predicted"/>
<evidence type="ECO:0000256" key="1">
    <source>
        <dbReference type="SAM" id="MobiDB-lite"/>
    </source>
</evidence>
<keyword evidence="3" id="KW-1185">Reference proteome</keyword>
<evidence type="ECO:0000313" key="3">
    <source>
        <dbReference type="Proteomes" id="UP000467841"/>
    </source>
</evidence>
<dbReference type="EMBL" id="CACVBM020000111">
    <property type="protein sequence ID" value="CAA7014423.1"/>
    <property type="molecule type" value="Genomic_DNA"/>
</dbReference>
<feature type="compositionally biased region" description="Low complexity" evidence="1">
    <location>
        <begin position="100"/>
        <end position="114"/>
    </location>
</feature>
<feature type="compositionally biased region" description="Polar residues" evidence="1">
    <location>
        <begin position="79"/>
        <end position="99"/>
    </location>
</feature>
<name>A0A6D2HJK9_9BRAS</name>
<organism evidence="2 3">
    <name type="scientific">Microthlaspi erraticum</name>
    <dbReference type="NCBI Taxonomy" id="1685480"/>
    <lineage>
        <taxon>Eukaryota</taxon>
        <taxon>Viridiplantae</taxon>
        <taxon>Streptophyta</taxon>
        <taxon>Embryophyta</taxon>
        <taxon>Tracheophyta</taxon>
        <taxon>Spermatophyta</taxon>
        <taxon>Magnoliopsida</taxon>
        <taxon>eudicotyledons</taxon>
        <taxon>Gunneridae</taxon>
        <taxon>Pentapetalae</taxon>
        <taxon>rosids</taxon>
        <taxon>malvids</taxon>
        <taxon>Brassicales</taxon>
        <taxon>Brassicaceae</taxon>
        <taxon>Coluteocarpeae</taxon>
        <taxon>Microthlaspi</taxon>
    </lineage>
</organism>